<keyword evidence="11" id="KW-0812">Transmembrane</keyword>
<feature type="signal peptide" evidence="12">
    <location>
        <begin position="1"/>
        <end position="18"/>
    </location>
</feature>
<evidence type="ECO:0000259" key="13">
    <source>
        <dbReference type="PROSITE" id="PS52012"/>
    </source>
</evidence>
<proteinExistence type="inferred from homology"/>
<dbReference type="GeneID" id="54280141"/>
<feature type="compositionally biased region" description="Low complexity" evidence="10">
    <location>
        <begin position="447"/>
        <end position="466"/>
    </location>
</feature>
<feature type="compositionally biased region" description="Polar residues" evidence="10">
    <location>
        <begin position="678"/>
        <end position="693"/>
    </location>
</feature>
<feature type="compositionally biased region" description="Polar residues" evidence="10">
    <location>
        <begin position="341"/>
        <end position="358"/>
    </location>
</feature>
<dbReference type="GO" id="GO:0005576">
    <property type="term" value="C:extracellular region"/>
    <property type="evidence" value="ECO:0007669"/>
    <property type="project" value="UniProtKB-SubCell"/>
</dbReference>
<comment type="subcellular location">
    <subcellularLocation>
        <location evidence="1">Membrane</location>
        <topology evidence="1">Lipid-anchor</topology>
        <topology evidence="1">GPI-anchor</topology>
    </subcellularLocation>
    <subcellularLocation>
        <location evidence="2">Secreted</location>
    </subcellularLocation>
</comment>
<feature type="transmembrane region" description="Helical" evidence="11">
    <location>
        <begin position="201"/>
        <end position="225"/>
    </location>
</feature>
<keyword evidence="8" id="KW-0449">Lipoprotein</keyword>
<keyword evidence="15" id="KW-1185">Reference proteome</keyword>
<feature type="compositionally biased region" description="Polar residues" evidence="10">
    <location>
        <begin position="168"/>
        <end position="194"/>
    </location>
</feature>
<evidence type="ECO:0000256" key="8">
    <source>
        <dbReference type="ARBA" id="ARBA00023288"/>
    </source>
</evidence>
<dbReference type="PROSITE" id="PS52012">
    <property type="entry name" value="CFEM"/>
    <property type="match status" value="1"/>
</dbReference>
<evidence type="ECO:0000313" key="14">
    <source>
        <dbReference type="EMBL" id="KAF2011539.1"/>
    </source>
</evidence>
<evidence type="ECO:0000256" key="6">
    <source>
        <dbReference type="ARBA" id="ARBA00022729"/>
    </source>
</evidence>
<evidence type="ECO:0000256" key="1">
    <source>
        <dbReference type="ARBA" id="ARBA00004589"/>
    </source>
</evidence>
<keyword evidence="11" id="KW-0472">Membrane</keyword>
<keyword evidence="11" id="KW-1133">Transmembrane helix</keyword>
<feature type="region of interest" description="Disordered" evidence="10">
    <location>
        <begin position="488"/>
        <end position="693"/>
    </location>
</feature>
<feature type="region of interest" description="Disordered" evidence="10">
    <location>
        <begin position="148"/>
        <end position="194"/>
    </location>
</feature>
<gene>
    <name evidence="14" type="ORF">BU24DRAFT_283411</name>
</gene>
<evidence type="ECO:0000256" key="10">
    <source>
        <dbReference type="SAM" id="MobiDB-lite"/>
    </source>
</evidence>
<accession>A0A6A5XFA1</accession>
<dbReference type="EMBL" id="ML978074">
    <property type="protein sequence ID" value="KAF2011539.1"/>
    <property type="molecule type" value="Genomic_DNA"/>
</dbReference>
<dbReference type="AlphaFoldDB" id="A0A6A5XFA1"/>
<feature type="compositionally biased region" description="Low complexity" evidence="10">
    <location>
        <begin position="148"/>
        <end position="162"/>
    </location>
</feature>
<protein>
    <recommendedName>
        <fullName evidence="13">CFEM domain-containing protein</fullName>
    </recommendedName>
</protein>
<evidence type="ECO:0000256" key="11">
    <source>
        <dbReference type="SAM" id="Phobius"/>
    </source>
</evidence>
<comment type="caution">
    <text evidence="9">Lacks conserved residue(s) required for the propagation of feature annotation.</text>
</comment>
<evidence type="ECO:0000256" key="3">
    <source>
        <dbReference type="ARBA" id="ARBA00010031"/>
    </source>
</evidence>
<dbReference type="InterPro" id="IPR008427">
    <property type="entry name" value="Extracellular_membr_CFEM_dom"/>
</dbReference>
<evidence type="ECO:0000256" key="12">
    <source>
        <dbReference type="SAM" id="SignalP"/>
    </source>
</evidence>
<name>A0A6A5XFA1_9PLEO</name>
<feature type="region of interest" description="Disordered" evidence="10">
    <location>
        <begin position="233"/>
        <end position="307"/>
    </location>
</feature>
<evidence type="ECO:0000256" key="2">
    <source>
        <dbReference type="ARBA" id="ARBA00004613"/>
    </source>
</evidence>
<feature type="region of interest" description="Disordered" evidence="10">
    <location>
        <begin position="380"/>
        <end position="413"/>
    </location>
</feature>
<keyword evidence="5" id="KW-0325">Glycoprotein</keyword>
<keyword evidence="6 12" id="KW-0732">Signal</keyword>
<dbReference type="OrthoDB" id="3946741at2759"/>
<dbReference type="RefSeq" id="XP_033379878.1">
    <property type="nucleotide sequence ID" value="XM_033522744.1"/>
</dbReference>
<dbReference type="GO" id="GO:0098552">
    <property type="term" value="C:side of membrane"/>
    <property type="evidence" value="ECO:0007669"/>
    <property type="project" value="UniProtKB-KW"/>
</dbReference>
<keyword evidence="7" id="KW-1015">Disulfide bond</keyword>
<feature type="chain" id="PRO_5025538375" description="CFEM domain-containing protein" evidence="12">
    <location>
        <begin position="19"/>
        <end position="859"/>
    </location>
</feature>
<sequence>MLLSHFKRLCTLFPTLIASTTPQSSVLNTSSPSPLPSPIQRAVPACAQPCVQASLLARFPLACTSPFNLNCLCSRYSIAGEALGEVALGCIYSSCPTVDSQAASAYAICLGQKDAVVPTQSALTIVATSTIPSTSSITGLPTTIATQTLSTPTTRPSSIPPSGVVDTDSVSSMPPASSPTQTAAESQVQSQSPRTMKPAQIAGLAVAAAAVFILAIGLMALSIFLRRRRERKNDGDGLEKGSGQSEGGPSPFAGYVPHTPAPIQSSYPPRSMPQDNRRPWTNPRKNQRTHQEGFTNANPSRPRPQRKNADQNLQLYAMQTLPNTDRRPPTKPSLNKPFPKINTNHNFSSNRVDSPQSLSSAAPIGVAISAELPADSVFSNSSRARQEPASGQAVSTLKAPEVASRRPDSTLTQHTVFEEDEEAIRRRSSILLPTPPMPVPPIRSLQPSRPHVSPASSSSSRQPGLSLNIPVRHSISNIERIVPAKIKSNTHLPSPPPAIIPLAPPIRLSPVRDRSVSGTTGRSTRSNSSNNDVPDYYFGDVSPRRATPNASPAPSTISRGKQPVKTSSNLRPKTSMSTVSRATSRASLSHRDSMSSQTSFESIDGNDPTPEEDDEDDNYNKQLASDSKLSPVAESPISNLRYPKVPRASNQLVPRSPRSPKSPHSLQSLDSPRRSTPLVLNSVGSGNNPSTATTIIKEPSALLVKRRGEGEALNLGRQLQMDSPKRTEVRNYMRGYRRQLRNSSVQESWSAASKAIDDDDLHPRGRTAARVQSGQWPKSPAMYDADAVQPFHANRARDQNYPRQHAHAAAVADAATAALKSPLWVPRLTPTRKGDDLFIAVSYSKKAGDGASQQPSQQQ</sequence>
<feature type="region of interest" description="Disordered" evidence="10">
    <location>
        <begin position="428"/>
        <end position="468"/>
    </location>
</feature>
<keyword evidence="4" id="KW-0964">Secreted</keyword>
<organism evidence="14 15">
    <name type="scientific">Aaosphaeria arxii CBS 175.79</name>
    <dbReference type="NCBI Taxonomy" id="1450172"/>
    <lineage>
        <taxon>Eukaryota</taxon>
        <taxon>Fungi</taxon>
        <taxon>Dikarya</taxon>
        <taxon>Ascomycota</taxon>
        <taxon>Pezizomycotina</taxon>
        <taxon>Dothideomycetes</taxon>
        <taxon>Pleosporomycetidae</taxon>
        <taxon>Pleosporales</taxon>
        <taxon>Pleosporales incertae sedis</taxon>
        <taxon>Aaosphaeria</taxon>
    </lineage>
</organism>
<feature type="region of interest" description="Disordered" evidence="10">
    <location>
        <begin position="320"/>
        <end position="358"/>
    </location>
</feature>
<comment type="similarity">
    <text evidence="3">Belongs to the RBT5 family.</text>
</comment>
<evidence type="ECO:0000256" key="9">
    <source>
        <dbReference type="PROSITE-ProRule" id="PRU01356"/>
    </source>
</evidence>
<reference evidence="14" key="1">
    <citation type="journal article" date="2020" name="Stud. Mycol.">
        <title>101 Dothideomycetes genomes: a test case for predicting lifestyles and emergence of pathogens.</title>
        <authorList>
            <person name="Haridas S."/>
            <person name="Albert R."/>
            <person name="Binder M."/>
            <person name="Bloem J."/>
            <person name="Labutti K."/>
            <person name="Salamov A."/>
            <person name="Andreopoulos B."/>
            <person name="Baker S."/>
            <person name="Barry K."/>
            <person name="Bills G."/>
            <person name="Bluhm B."/>
            <person name="Cannon C."/>
            <person name="Castanera R."/>
            <person name="Culley D."/>
            <person name="Daum C."/>
            <person name="Ezra D."/>
            <person name="Gonzalez J."/>
            <person name="Henrissat B."/>
            <person name="Kuo A."/>
            <person name="Liang C."/>
            <person name="Lipzen A."/>
            <person name="Lutzoni F."/>
            <person name="Magnuson J."/>
            <person name="Mondo S."/>
            <person name="Nolan M."/>
            <person name="Ohm R."/>
            <person name="Pangilinan J."/>
            <person name="Park H.-J."/>
            <person name="Ramirez L."/>
            <person name="Alfaro M."/>
            <person name="Sun H."/>
            <person name="Tritt A."/>
            <person name="Yoshinaga Y."/>
            <person name="Zwiers L.-H."/>
            <person name="Turgeon B."/>
            <person name="Goodwin S."/>
            <person name="Spatafora J."/>
            <person name="Crous P."/>
            <person name="Grigoriev I."/>
        </authorList>
    </citation>
    <scope>NUCLEOTIDE SEQUENCE</scope>
    <source>
        <strain evidence="14">CBS 175.79</strain>
    </source>
</reference>
<feature type="compositionally biased region" description="Pro residues" evidence="10">
    <location>
        <begin position="493"/>
        <end position="504"/>
    </location>
</feature>
<evidence type="ECO:0000256" key="5">
    <source>
        <dbReference type="ARBA" id="ARBA00022622"/>
    </source>
</evidence>
<evidence type="ECO:0000313" key="15">
    <source>
        <dbReference type="Proteomes" id="UP000799778"/>
    </source>
</evidence>
<feature type="compositionally biased region" description="Low complexity" evidence="10">
    <location>
        <begin position="516"/>
        <end position="533"/>
    </location>
</feature>
<evidence type="ECO:0000256" key="4">
    <source>
        <dbReference type="ARBA" id="ARBA00022525"/>
    </source>
</evidence>
<feature type="domain" description="CFEM" evidence="13">
    <location>
        <begin position="18"/>
        <end position="138"/>
    </location>
</feature>
<keyword evidence="5" id="KW-0336">GPI-anchor</keyword>
<dbReference type="Proteomes" id="UP000799778">
    <property type="component" value="Unassembled WGS sequence"/>
</dbReference>
<feature type="compositionally biased region" description="Polar residues" evidence="10">
    <location>
        <begin position="548"/>
        <end position="587"/>
    </location>
</feature>
<evidence type="ECO:0000256" key="7">
    <source>
        <dbReference type="ARBA" id="ARBA00023157"/>
    </source>
</evidence>